<feature type="region of interest" description="Disordered" evidence="1">
    <location>
        <begin position="796"/>
        <end position="901"/>
    </location>
</feature>
<evidence type="ECO:0000313" key="2">
    <source>
        <dbReference type="EMBL" id="ORZ06001.1"/>
    </source>
</evidence>
<proteinExistence type="predicted"/>
<feature type="compositionally biased region" description="Polar residues" evidence="1">
    <location>
        <begin position="221"/>
        <end position="232"/>
    </location>
</feature>
<feature type="compositionally biased region" description="Polar residues" evidence="1">
    <location>
        <begin position="170"/>
        <end position="185"/>
    </location>
</feature>
<dbReference type="OrthoDB" id="2363016at2759"/>
<feature type="compositionally biased region" description="Polar residues" evidence="1">
    <location>
        <begin position="315"/>
        <end position="334"/>
    </location>
</feature>
<name>A0A1X2I0T6_9FUNG</name>
<feature type="compositionally biased region" description="Polar residues" evidence="1">
    <location>
        <begin position="880"/>
        <end position="893"/>
    </location>
</feature>
<comment type="caution">
    <text evidence="2">The sequence shown here is derived from an EMBL/GenBank/DDBJ whole genome shotgun (WGS) entry which is preliminary data.</text>
</comment>
<feature type="compositionally biased region" description="Pro residues" evidence="1">
    <location>
        <begin position="338"/>
        <end position="349"/>
    </location>
</feature>
<feature type="compositionally biased region" description="Low complexity" evidence="1">
    <location>
        <begin position="241"/>
        <end position="254"/>
    </location>
</feature>
<sequence length="901" mass="100715">MDTRPISNCLLQPRPETRLFQPRAEDILSDEELLDLFRIIKQIIRKRPDAERIAKVVFCIFYSLGDHIKCYRPAHDDTIIFRDDLNPGGGLSAVRVSHNPSCCDISPTPPPPQLLQQQLEQLQKQQQPTQSTTLAPDEQVYTMGQRWKDLGHMENTASFPKPLSVSYLTRPSPTLRTSSAPMGTTSVNNDSSSIDIVSDSHHHHLPPPANELHTAIPTTHGIATTSGTSTIPDLSFHDSHPSSNSLPPSSTTSSALGLLDHSPSSSTTEVVMNSDQGSAVRPYTHFRPSYAMNSTAPTTASIRFDERQDASSNTINYTQQPVQNRDPTPVRPNTSHLPPQPQHDLPLPPSSVINTNTNTTTADARYQQLNSMLHGPMTNTRIQPDPSSNQVVMEPKQRGFYYQYGRIDREPPLLRRFAEQGVLTQASLLRKRRRQCSDTENPYVLSTLPAPTKKPKIPHRHGEFEQRRDDIIHRMRSITMTDLEQKSQRLAPDSTLAIEHADLPATLQPSSMTSEEAAELLEPSLRILTFHSNMKPHLDNGMNQNGIYYNSDYYRLYLAFIQFQKVFATLFPQEVVKIRNINSALGGNNGERGSENNNSNHKNDNDDDDDDDEYDPLAIPVPPSSQAPNVSAMSERDRDRDRNMNMKAYRGWIEPLLTETNWAAFRRNIVVGERMVLLTKVVGQGVLLMTKELSGSKLHLTFTNSEWDEFIGGLHIGKWDDTVTWNDDDDDDDDNDNDNGGGGDVDQNDHGESGGKNGKLVFWGMEKSRLVEELKGKFSSDFWFYDDGTVIPSQIRKRSQERRRQEQAEEIQRQREAYEHQQRQQPTLETEDSIANASAIMNDVESHAPSSPSSSSLISDVPTTSSVTTSTTAVDTATAGQITLSSATLPTSLDKNHADSG</sequence>
<protein>
    <submittedName>
        <fullName evidence="2">Uncharacterized protein</fullName>
    </submittedName>
</protein>
<dbReference type="STRING" id="90262.A0A1X2I0T6"/>
<dbReference type="Proteomes" id="UP000193560">
    <property type="component" value="Unassembled WGS sequence"/>
</dbReference>
<evidence type="ECO:0000313" key="3">
    <source>
        <dbReference type="Proteomes" id="UP000193560"/>
    </source>
</evidence>
<feature type="region of interest" description="Disordered" evidence="1">
    <location>
        <begin position="170"/>
        <end position="276"/>
    </location>
</feature>
<feature type="compositionally biased region" description="Low complexity" evidence="1">
    <location>
        <begin position="186"/>
        <end position="197"/>
    </location>
</feature>
<feature type="compositionally biased region" description="Basic and acidic residues" evidence="1">
    <location>
        <begin position="802"/>
        <end position="822"/>
    </location>
</feature>
<keyword evidence="3" id="KW-1185">Reference proteome</keyword>
<dbReference type="AlphaFoldDB" id="A0A1X2I0T6"/>
<feature type="compositionally biased region" description="Low complexity" evidence="1">
    <location>
        <begin position="847"/>
        <end position="879"/>
    </location>
</feature>
<dbReference type="EMBL" id="MCGE01000041">
    <property type="protein sequence ID" value="ORZ06001.1"/>
    <property type="molecule type" value="Genomic_DNA"/>
</dbReference>
<feature type="region of interest" description="Disordered" evidence="1">
    <location>
        <begin position="725"/>
        <end position="757"/>
    </location>
</feature>
<feature type="region of interest" description="Disordered" evidence="1">
    <location>
        <begin position="315"/>
        <end position="357"/>
    </location>
</feature>
<feature type="compositionally biased region" description="Polar residues" evidence="1">
    <location>
        <begin position="823"/>
        <end position="836"/>
    </location>
</feature>
<feature type="region of interest" description="Disordered" evidence="1">
    <location>
        <begin position="584"/>
        <end position="640"/>
    </location>
</feature>
<feature type="compositionally biased region" description="Acidic residues" evidence="1">
    <location>
        <begin position="726"/>
        <end position="737"/>
    </location>
</feature>
<organism evidence="2 3">
    <name type="scientific">Absidia repens</name>
    <dbReference type="NCBI Taxonomy" id="90262"/>
    <lineage>
        <taxon>Eukaryota</taxon>
        <taxon>Fungi</taxon>
        <taxon>Fungi incertae sedis</taxon>
        <taxon>Mucoromycota</taxon>
        <taxon>Mucoromycotina</taxon>
        <taxon>Mucoromycetes</taxon>
        <taxon>Mucorales</taxon>
        <taxon>Cunninghamellaceae</taxon>
        <taxon>Absidia</taxon>
    </lineage>
</organism>
<reference evidence="2 3" key="1">
    <citation type="submission" date="2016-07" db="EMBL/GenBank/DDBJ databases">
        <title>Pervasive Adenine N6-methylation of Active Genes in Fungi.</title>
        <authorList>
            <consortium name="DOE Joint Genome Institute"/>
            <person name="Mondo S.J."/>
            <person name="Dannebaum R.O."/>
            <person name="Kuo R.C."/>
            <person name="Labutti K."/>
            <person name="Haridas S."/>
            <person name="Kuo A."/>
            <person name="Salamov A."/>
            <person name="Ahrendt S.R."/>
            <person name="Lipzen A."/>
            <person name="Sullivan W."/>
            <person name="Andreopoulos W.B."/>
            <person name="Clum A."/>
            <person name="Lindquist E."/>
            <person name="Daum C."/>
            <person name="Ramamoorthy G.K."/>
            <person name="Gryganskyi A."/>
            <person name="Culley D."/>
            <person name="Magnuson J.K."/>
            <person name="James T.Y."/>
            <person name="O'Malley M.A."/>
            <person name="Stajich J.E."/>
            <person name="Spatafora J.W."/>
            <person name="Visel A."/>
            <person name="Grigoriev I.V."/>
        </authorList>
    </citation>
    <scope>NUCLEOTIDE SEQUENCE [LARGE SCALE GENOMIC DNA]</scope>
    <source>
        <strain evidence="2 3">NRRL 1336</strain>
    </source>
</reference>
<evidence type="ECO:0000256" key="1">
    <source>
        <dbReference type="SAM" id="MobiDB-lite"/>
    </source>
</evidence>
<feature type="compositionally biased region" description="Acidic residues" evidence="1">
    <location>
        <begin position="605"/>
        <end position="615"/>
    </location>
</feature>
<feature type="compositionally biased region" description="Polar residues" evidence="1">
    <location>
        <begin position="262"/>
        <end position="276"/>
    </location>
</feature>
<gene>
    <name evidence="2" type="ORF">BCR42DRAFT_456561</name>
</gene>
<accession>A0A1X2I0T6</accession>